<organism evidence="2 3">
    <name type="scientific">Letharia lupina</name>
    <dbReference type="NCBI Taxonomy" id="560253"/>
    <lineage>
        <taxon>Eukaryota</taxon>
        <taxon>Fungi</taxon>
        <taxon>Dikarya</taxon>
        <taxon>Ascomycota</taxon>
        <taxon>Pezizomycotina</taxon>
        <taxon>Lecanoromycetes</taxon>
        <taxon>OSLEUM clade</taxon>
        <taxon>Lecanoromycetidae</taxon>
        <taxon>Lecanorales</taxon>
        <taxon>Lecanorineae</taxon>
        <taxon>Parmeliaceae</taxon>
        <taxon>Letharia</taxon>
    </lineage>
</organism>
<dbReference type="EMBL" id="JACCJB010000028">
    <property type="protein sequence ID" value="KAF6217443.1"/>
    <property type="molecule type" value="Genomic_DNA"/>
</dbReference>
<reference evidence="2 3" key="1">
    <citation type="journal article" date="2020" name="Genomics">
        <title>Complete, high-quality genomes from long-read metagenomic sequencing of two wolf lichen thalli reveals enigmatic genome architecture.</title>
        <authorList>
            <person name="McKenzie S.K."/>
            <person name="Walston R.F."/>
            <person name="Allen J.L."/>
        </authorList>
    </citation>
    <scope>NUCLEOTIDE SEQUENCE [LARGE SCALE GENOMIC DNA]</scope>
    <source>
        <strain evidence="2">WasteWater1</strain>
    </source>
</reference>
<keyword evidence="3" id="KW-1185">Reference proteome</keyword>
<evidence type="ECO:0000313" key="3">
    <source>
        <dbReference type="Proteomes" id="UP000593566"/>
    </source>
</evidence>
<dbReference type="Proteomes" id="UP000593566">
    <property type="component" value="Unassembled WGS sequence"/>
</dbReference>
<dbReference type="RefSeq" id="XP_037146878.1">
    <property type="nucleotide sequence ID" value="XM_037297809.1"/>
</dbReference>
<evidence type="ECO:0000256" key="1">
    <source>
        <dbReference type="SAM" id="SignalP"/>
    </source>
</evidence>
<proteinExistence type="predicted"/>
<protein>
    <submittedName>
        <fullName evidence="2">Uncharacterized protein</fullName>
    </submittedName>
</protein>
<feature type="signal peptide" evidence="1">
    <location>
        <begin position="1"/>
        <end position="19"/>
    </location>
</feature>
<keyword evidence="1" id="KW-0732">Signal</keyword>
<sequence length="111" mass="11579">MKSFTISFALLCFITSSHAAPHSAHAEPRQFEAGITFIGAGPDPPSYFQAFPTDDTLHTINNSLSVSQISSAGGAICSFFGVDGSDTFIHGGETVDVGPPQVQVSGVCDEE</sequence>
<dbReference type="GeneID" id="59335313"/>
<name>A0A8H6F7C9_9LECA</name>
<evidence type="ECO:0000313" key="2">
    <source>
        <dbReference type="EMBL" id="KAF6217443.1"/>
    </source>
</evidence>
<feature type="chain" id="PRO_5034906502" evidence="1">
    <location>
        <begin position="20"/>
        <end position="111"/>
    </location>
</feature>
<dbReference type="AlphaFoldDB" id="A0A8H6F7C9"/>
<accession>A0A8H6F7C9</accession>
<gene>
    <name evidence="2" type="ORF">HO133_006913</name>
</gene>
<comment type="caution">
    <text evidence="2">The sequence shown here is derived from an EMBL/GenBank/DDBJ whole genome shotgun (WGS) entry which is preliminary data.</text>
</comment>